<reference evidence="2 3" key="1">
    <citation type="submission" date="2019-01" db="EMBL/GenBank/DDBJ databases">
        <title>Mucilaginibacter antarcticum sp. nov., isolated from antarctic soil.</title>
        <authorList>
            <person name="Yan Y.-Q."/>
            <person name="Du Z.-J."/>
        </authorList>
    </citation>
    <scope>NUCLEOTIDE SEQUENCE [LARGE SCALE GENOMIC DNA]</scope>
    <source>
        <strain evidence="2 3">F01003</strain>
    </source>
</reference>
<dbReference type="EMBL" id="SBIW01000002">
    <property type="protein sequence ID" value="RWY55421.1"/>
    <property type="molecule type" value="Genomic_DNA"/>
</dbReference>
<dbReference type="Pfam" id="PF09527">
    <property type="entry name" value="ATPase_gene1"/>
    <property type="match status" value="1"/>
</dbReference>
<keyword evidence="1" id="KW-1133">Transmembrane helix</keyword>
<sequence length="96" mass="10972">MAQPENEADFFGRMILTKEKRKLKALDEKKRAEWFGFGMFGMVGWSVTAPTFLSTMGGIWLDKNYPQSFSWTVTCLITGLAVGCIIAWNWVIKEDK</sequence>
<dbReference type="InterPro" id="IPR011744">
    <property type="entry name" value="ATPase_gene1"/>
</dbReference>
<accession>A0A3S4YHR5</accession>
<comment type="caution">
    <text evidence="2">The sequence shown here is derived from an EMBL/GenBank/DDBJ whole genome shotgun (WGS) entry which is preliminary data.</text>
</comment>
<dbReference type="RefSeq" id="WP_128532106.1">
    <property type="nucleotide sequence ID" value="NZ_SBIW01000002.1"/>
</dbReference>
<dbReference type="AlphaFoldDB" id="A0A3S4YHR5"/>
<dbReference type="InterPro" id="IPR032820">
    <property type="entry name" value="ATPase_put"/>
</dbReference>
<dbReference type="Proteomes" id="UP000286701">
    <property type="component" value="Unassembled WGS sequence"/>
</dbReference>
<protein>
    <submittedName>
        <fullName evidence="2">ATP synthase subunit</fullName>
    </submittedName>
</protein>
<keyword evidence="1" id="KW-0812">Transmembrane</keyword>
<evidence type="ECO:0000313" key="3">
    <source>
        <dbReference type="Proteomes" id="UP000286701"/>
    </source>
</evidence>
<name>A0A3S4YHR5_9SPHI</name>
<proteinExistence type="predicted"/>
<gene>
    <name evidence="2" type="ORF">EPL05_03340</name>
</gene>
<feature type="transmembrane region" description="Helical" evidence="1">
    <location>
        <begin position="69"/>
        <end position="91"/>
    </location>
</feature>
<evidence type="ECO:0000313" key="2">
    <source>
        <dbReference type="EMBL" id="RWY55421.1"/>
    </source>
</evidence>
<dbReference type="NCBIfam" id="TIGR02230">
    <property type="entry name" value="ATPase_gene1"/>
    <property type="match status" value="1"/>
</dbReference>
<feature type="transmembrane region" description="Helical" evidence="1">
    <location>
        <begin position="34"/>
        <end position="57"/>
    </location>
</feature>
<keyword evidence="1" id="KW-0472">Membrane</keyword>
<organism evidence="2 3">
    <name type="scientific">Mucilaginibacter gilvus</name>
    <dbReference type="NCBI Taxonomy" id="2305909"/>
    <lineage>
        <taxon>Bacteria</taxon>
        <taxon>Pseudomonadati</taxon>
        <taxon>Bacteroidota</taxon>
        <taxon>Sphingobacteriia</taxon>
        <taxon>Sphingobacteriales</taxon>
        <taxon>Sphingobacteriaceae</taxon>
        <taxon>Mucilaginibacter</taxon>
    </lineage>
</organism>
<keyword evidence="3" id="KW-1185">Reference proteome</keyword>
<evidence type="ECO:0000256" key="1">
    <source>
        <dbReference type="SAM" id="Phobius"/>
    </source>
</evidence>
<dbReference type="OrthoDB" id="466056at2"/>